<evidence type="ECO:0000313" key="2">
    <source>
        <dbReference type="Proteomes" id="UP000029554"/>
    </source>
</evidence>
<dbReference type="OrthoDB" id="1453867at2"/>
<dbReference type="eggNOG" id="ENOG502ZYHC">
    <property type="taxonomic scope" value="Bacteria"/>
</dbReference>
<accession>A0A095U0K3</accession>
<gene>
    <name evidence="1" type="ORF">LG45_07335</name>
</gene>
<proteinExistence type="predicted"/>
<dbReference type="RefSeq" id="WP_035125704.1">
    <property type="nucleotide sequence ID" value="NZ_JRHH01000003.1"/>
</dbReference>
<dbReference type="AlphaFoldDB" id="A0A095U0K3"/>
<sequence length="130" mass="15356">MKQKYSSENYHFFSEINSVYFERKLENETAFDGIVKIYSLKTNIENINQKLDGHFFGDFIYSTERGVFLRKFDNKDSWPISTLIYLDLINLTATEINRNNSSWNIWKGKNLENGKFSIEISPTESIEFQT</sequence>
<keyword evidence="2" id="KW-1185">Reference proteome</keyword>
<dbReference type="Proteomes" id="UP000029554">
    <property type="component" value="Unassembled WGS sequence"/>
</dbReference>
<evidence type="ECO:0000313" key="1">
    <source>
        <dbReference type="EMBL" id="KGD68103.1"/>
    </source>
</evidence>
<protein>
    <submittedName>
        <fullName evidence="1">Uncharacterized protein</fullName>
    </submittedName>
</protein>
<dbReference type="EMBL" id="JRHH01000003">
    <property type="protein sequence ID" value="KGD68103.1"/>
    <property type="molecule type" value="Genomic_DNA"/>
</dbReference>
<comment type="caution">
    <text evidence="1">The sequence shown here is derived from an EMBL/GenBank/DDBJ whole genome shotgun (WGS) entry which is preliminary data.</text>
</comment>
<organism evidence="1 2">
    <name type="scientific">Flavobacterium aquatile LMG 4008 = ATCC 11947</name>
    <dbReference type="NCBI Taxonomy" id="1453498"/>
    <lineage>
        <taxon>Bacteria</taxon>
        <taxon>Pseudomonadati</taxon>
        <taxon>Bacteroidota</taxon>
        <taxon>Flavobacteriia</taxon>
        <taxon>Flavobacteriales</taxon>
        <taxon>Flavobacteriaceae</taxon>
        <taxon>Flavobacterium</taxon>
    </lineage>
</organism>
<name>A0A095U0K3_9FLAO</name>
<reference evidence="1 2" key="1">
    <citation type="submission" date="2014-09" db="EMBL/GenBank/DDBJ databases">
        <title>Whole Genome Shotgun of Flavobacterium aquatile LMG 4008.</title>
        <authorList>
            <person name="Gale A.N."/>
            <person name="Pipes S.E."/>
            <person name="Newman J.D."/>
        </authorList>
    </citation>
    <scope>NUCLEOTIDE SEQUENCE [LARGE SCALE GENOMIC DNA]</scope>
    <source>
        <strain evidence="1 2">LMG 4008</strain>
    </source>
</reference>
<dbReference type="STRING" id="1453498.LG45_07335"/>